<keyword evidence="4 6" id="KW-0132">Cell division</keyword>
<dbReference type="PROSITE" id="PS00227">
    <property type="entry name" value="TUBULIN"/>
    <property type="match status" value="1"/>
</dbReference>
<dbReference type="Gene3D" id="3.40.50.1440">
    <property type="entry name" value="Tubulin/FtsZ, GTPase domain"/>
    <property type="match status" value="1"/>
</dbReference>
<name>A0A2G9Z1C0_9BACT</name>
<dbReference type="InterPro" id="IPR017975">
    <property type="entry name" value="Tubulin_CS"/>
</dbReference>
<sequence length="309" mass="32947">MTPNTKIKVIGVGGSGGNAVSRMKKCKIQGVELIAINSDAQDLKKIRADQKIRIGRKLTQGLGTGMNPEIGKRAAEEQREEIQEVLKDSDLVFVTCGEGGGTGSGASPIVAEISKNLGILTVAVVTKPFSFEGQTRMRIAEASIRKLKEKVDSLIVIENDKLLENLDPKTTLLNAFWICDDILRQAVQGISDLITLPGIINVDFANVKTILKDSGTALFGIGRAKGAGRAENAIKMAISSPLLTISPKGARGILFNVSGGKDISLSEIEEIGEIITQEINPEAKVIFGAVQSEILKKGEIKVTVIITGF</sequence>
<evidence type="ECO:0000313" key="10">
    <source>
        <dbReference type="Proteomes" id="UP000237258"/>
    </source>
</evidence>
<dbReference type="Pfam" id="PF12327">
    <property type="entry name" value="FtsZ_C"/>
    <property type="match status" value="1"/>
</dbReference>
<evidence type="ECO:0000259" key="8">
    <source>
        <dbReference type="SMART" id="SM00865"/>
    </source>
</evidence>
<keyword evidence="4 6" id="KW-0131">Cell cycle</keyword>
<comment type="similarity">
    <text evidence="1 4 6">Belongs to the FtsZ family.</text>
</comment>
<feature type="domain" description="Tubulin/FtsZ 2-layer sandwich" evidence="8">
    <location>
        <begin position="200"/>
        <end position="309"/>
    </location>
</feature>
<dbReference type="InterPro" id="IPR045061">
    <property type="entry name" value="FtsZ/CetZ"/>
</dbReference>
<dbReference type="SUPFAM" id="SSF52490">
    <property type="entry name" value="Tubulin nucleotide-binding domain-like"/>
    <property type="match status" value="1"/>
</dbReference>
<comment type="subunit">
    <text evidence="4">Homodimer. Polymerizes to form a dynamic ring structure in a strictly GTP-dependent manner. Interacts directly with several other division proteins.</text>
</comment>
<comment type="function">
    <text evidence="4 6">Essential cell division protein that forms a contractile ring structure (Z ring) at the future cell division site. The regulation of the ring assembly controls the timing and the location of cell division. One of the functions of the FtsZ ring is to recruit other cell division proteins to the septum to produce a new cell wall between the dividing cells. Binds GTP and shows GTPase activity.</text>
</comment>
<comment type="caution">
    <text evidence="9">The sequence shown here is derived from an EMBL/GenBank/DDBJ whole genome shotgun (WGS) entry which is preliminary data.</text>
</comment>
<dbReference type="InterPro" id="IPR008280">
    <property type="entry name" value="Tub_FtsZ_C"/>
</dbReference>
<dbReference type="InterPro" id="IPR000158">
    <property type="entry name" value="Cell_div_FtsZ"/>
</dbReference>
<feature type="binding site" evidence="4">
    <location>
        <begin position="101"/>
        <end position="103"/>
    </location>
    <ligand>
        <name>GTP</name>
        <dbReference type="ChEBI" id="CHEBI:37565"/>
    </ligand>
</feature>
<comment type="caution">
    <text evidence="4">Lacks conserved residue(s) required for the propagation of feature annotation.</text>
</comment>
<dbReference type="Proteomes" id="UP000237258">
    <property type="component" value="Unassembled WGS sequence"/>
</dbReference>
<keyword evidence="2 4" id="KW-0547">Nucleotide-binding</keyword>
<feature type="domain" description="Tubulin/FtsZ GTPase" evidence="7">
    <location>
        <begin position="6"/>
        <end position="198"/>
    </location>
</feature>
<dbReference type="InterPro" id="IPR036525">
    <property type="entry name" value="Tubulin/FtsZ_GTPase_sf"/>
</dbReference>
<evidence type="ECO:0000256" key="1">
    <source>
        <dbReference type="ARBA" id="ARBA00009690"/>
    </source>
</evidence>
<dbReference type="InterPro" id="IPR024757">
    <property type="entry name" value="FtsZ_C"/>
</dbReference>
<dbReference type="CDD" id="cd02201">
    <property type="entry name" value="FtsZ_type1"/>
    <property type="match status" value="1"/>
</dbReference>
<evidence type="ECO:0000256" key="4">
    <source>
        <dbReference type="HAMAP-Rule" id="MF_00909"/>
    </source>
</evidence>
<dbReference type="SMART" id="SM00865">
    <property type="entry name" value="Tubulin_C"/>
    <property type="match status" value="1"/>
</dbReference>
<organism evidence="9 10">
    <name type="scientific">Candidatus Nealsonbacteria bacterium CG23_combo_of_CG06-09_8_20_14_all_36_125</name>
    <dbReference type="NCBI Taxonomy" id="1974719"/>
    <lineage>
        <taxon>Bacteria</taxon>
        <taxon>Candidatus Nealsoniibacteriota</taxon>
    </lineage>
</organism>
<dbReference type="InterPro" id="IPR003008">
    <property type="entry name" value="Tubulin_FtsZ_GTPase"/>
</dbReference>
<dbReference type="HAMAP" id="MF_00909">
    <property type="entry name" value="FtsZ"/>
    <property type="match status" value="1"/>
</dbReference>
<evidence type="ECO:0000256" key="2">
    <source>
        <dbReference type="ARBA" id="ARBA00022741"/>
    </source>
</evidence>
<keyword evidence="4 6" id="KW-0717">Septation</keyword>
<dbReference type="Pfam" id="PF00091">
    <property type="entry name" value="Tubulin"/>
    <property type="match status" value="1"/>
</dbReference>
<dbReference type="GO" id="GO:0005525">
    <property type="term" value="F:GTP binding"/>
    <property type="evidence" value="ECO:0007669"/>
    <property type="project" value="UniProtKB-UniRule"/>
</dbReference>
<dbReference type="GO" id="GO:0003924">
    <property type="term" value="F:GTPase activity"/>
    <property type="evidence" value="ECO:0007669"/>
    <property type="project" value="UniProtKB-UniRule"/>
</dbReference>
<dbReference type="InterPro" id="IPR018316">
    <property type="entry name" value="Tubulin/FtsZ_2-layer-sand-dom"/>
</dbReference>
<dbReference type="GO" id="GO:0043093">
    <property type="term" value="P:FtsZ-dependent cytokinesis"/>
    <property type="evidence" value="ECO:0007669"/>
    <property type="project" value="UniProtKB-UniRule"/>
</dbReference>
<dbReference type="SMART" id="SM00864">
    <property type="entry name" value="Tubulin"/>
    <property type="match status" value="1"/>
</dbReference>
<evidence type="ECO:0000313" key="9">
    <source>
        <dbReference type="EMBL" id="PIP24753.1"/>
    </source>
</evidence>
<dbReference type="InterPro" id="IPR020805">
    <property type="entry name" value="Cell_div_FtsZ_CS"/>
</dbReference>
<dbReference type="SUPFAM" id="SSF55307">
    <property type="entry name" value="Tubulin C-terminal domain-like"/>
    <property type="match status" value="1"/>
</dbReference>
<dbReference type="GO" id="GO:0005737">
    <property type="term" value="C:cytoplasm"/>
    <property type="evidence" value="ECO:0007669"/>
    <property type="project" value="UniProtKB-SubCell"/>
</dbReference>
<dbReference type="GO" id="GO:0032153">
    <property type="term" value="C:cell division site"/>
    <property type="evidence" value="ECO:0007669"/>
    <property type="project" value="UniProtKB-UniRule"/>
</dbReference>
<reference evidence="9 10" key="1">
    <citation type="submission" date="2017-09" db="EMBL/GenBank/DDBJ databases">
        <title>Depth-based differentiation of microbial function through sediment-hosted aquifers and enrichment of novel symbionts in the deep terrestrial subsurface.</title>
        <authorList>
            <person name="Probst A.J."/>
            <person name="Ladd B."/>
            <person name="Jarett J.K."/>
            <person name="Geller-Mcgrath D.E."/>
            <person name="Sieber C.M."/>
            <person name="Emerson J.B."/>
            <person name="Anantharaman K."/>
            <person name="Thomas B.C."/>
            <person name="Malmstrom R."/>
            <person name="Stieglmeier M."/>
            <person name="Klingl A."/>
            <person name="Woyke T."/>
            <person name="Ryan C.M."/>
            <person name="Banfield J.F."/>
        </authorList>
    </citation>
    <scope>NUCLEOTIDE SEQUENCE [LARGE SCALE GENOMIC DNA]</scope>
    <source>
        <strain evidence="9">CG23_combo_of_CG06-09_8_20_14_all_36_125</strain>
    </source>
</reference>
<dbReference type="NCBIfam" id="TIGR00065">
    <property type="entry name" value="ftsZ"/>
    <property type="match status" value="1"/>
</dbReference>
<feature type="binding site" evidence="4">
    <location>
        <position position="136"/>
    </location>
    <ligand>
        <name>GTP</name>
        <dbReference type="ChEBI" id="CHEBI:37565"/>
    </ligand>
</feature>
<comment type="subcellular location">
    <subcellularLocation>
        <location evidence="4">Cytoplasm</location>
    </subcellularLocation>
    <text evidence="4">Assembles at midcell at the inner surface of the cytoplasmic membrane.</text>
</comment>
<dbReference type="EMBL" id="PCRR01000005">
    <property type="protein sequence ID" value="PIP24753.1"/>
    <property type="molecule type" value="Genomic_DNA"/>
</dbReference>
<dbReference type="PANTHER" id="PTHR30314">
    <property type="entry name" value="CELL DIVISION PROTEIN FTSZ-RELATED"/>
    <property type="match status" value="1"/>
</dbReference>
<feature type="binding site" evidence="4">
    <location>
        <position position="180"/>
    </location>
    <ligand>
        <name>GTP</name>
        <dbReference type="ChEBI" id="CHEBI:37565"/>
    </ligand>
</feature>
<dbReference type="PROSITE" id="PS01135">
    <property type="entry name" value="FTSZ_2"/>
    <property type="match status" value="1"/>
</dbReference>
<proteinExistence type="inferred from homology"/>
<gene>
    <name evidence="4" type="primary">ftsZ</name>
    <name evidence="9" type="ORF">COX33_00175</name>
</gene>
<evidence type="ECO:0000259" key="7">
    <source>
        <dbReference type="SMART" id="SM00864"/>
    </source>
</evidence>
<accession>A0A2G9Z1C0</accession>
<evidence type="ECO:0000256" key="3">
    <source>
        <dbReference type="ARBA" id="ARBA00023134"/>
    </source>
</evidence>
<evidence type="ECO:0000256" key="6">
    <source>
        <dbReference type="RuleBase" id="RU000631"/>
    </source>
</evidence>
<dbReference type="GO" id="GO:0051258">
    <property type="term" value="P:protein polymerization"/>
    <property type="evidence" value="ECO:0007669"/>
    <property type="project" value="UniProtKB-UniRule"/>
</dbReference>
<keyword evidence="3 4" id="KW-0342">GTP-binding</keyword>
<protein>
    <recommendedName>
        <fullName evidence="4 5">Cell division protein FtsZ</fullName>
    </recommendedName>
</protein>
<dbReference type="GO" id="GO:0007017">
    <property type="term" value="P:microtubule-based process"/>
    <property type="evidence" value="ECO:0007669"/>
    <property type="project" value="InterPro"/>
</dbReference>
<dbReference type="GO" id="GO:0000917">
    <property type="term" value="P:division septum assembly"/>
    <property type="evidence" value="ECO:0007669"/>
    <property type="project" value="UniProtKB-KW"/>
</dbReference>
<dbReference type="PRINTS" id="PR00423">
    <property type="entry name" value="CELLDVISFTSZ"/>
</dbReference>
<dbReference type="GO" id="GO:0005874">
    <property type="term" value="C:microtubule"/>
    <property type="evidence" value="ECO:0007669"/>
    <property type="project" value="InterPro"/>
</dbReference>
<dbReference type="FunFam" id="3.40.50.1440:FF:000001">
    <property type="entry name" value="Cell division protein FtsZ"/>
    <property type="match status" value="1"/>
</dbReference>
<dbReference type="AlphaFoldDB" id="A0A2G9Z1C0"/>
<dbReference type="PANTHER" id="PTHR30314:SF3">
    <property type="entry name" value="MITOCHONDRIAL DIVISION PROTEIN FSZA"/>
    <property type="match status" value="1"/>
</dbReference>
<evidence type="ECO:0000256" key="5">
    <source>
        <dbReference type="NCBIfam" id="TIGR00065"/>
    </source>
</evidence>
<feature type="binding site" evidence="4">
    <location>
        <position position="132"/>
    </location>
    <ligand>
        <name>GTP</name>
        <dbReference type="ChEBI" id="CHEBI:37565"/>
    </ligand>
</feature>
<keyword evidence="4" id="KW-0963">Cytoplasm</keyword>